<reference evidence="4" key="1">
    <citation type="journal article" date="2023" name="G3 (Bethesda)">
        <title>Whole genome assemblies of Zophobas morio and Tenebrio molitor.</title>
        <authorList>
            <person name="Kaur S."/>
            <person name="Stinson S.A."/>
            <person name="diCenzo G.C."/>
        </authorList>
    </citation>
    <scope>NUCLEOTIDE SEQUENCE</scope>
    <source>
        <strain evidence="4">QUZm001</strain>
    </source>
</reference>
<keyword evidence="2" id="KW-0732">Signal</keyword>
<keyword evidence="1" id="KW-1015">Disulfide bond</keyword>
<evidence type="ECO:0000256" key="2">
    <source>
        <dbReference type="SAM" id="SignalP"/>
    </source>
</evidence>
<proteinExistence type="predicted"/>
<comment type="caution">
    <text evidence="4">The sequence shown here is derived from an EMBL/GenBank/DDBJ whole genome shotgun (WGS) entry which is preliminary data.</text>
</comment>
<organism evidence="4 5">
    <name type="scientific">Zophobas morio</name>
    <dbReference type="NCBI Taxonomy" id="2755281"/>
    <lineage>
        <taxon>Eukaryota</taxon>
        <taxon>Metazoa</taxon>
        <taxon>Ecdysozoa</taxon>
        <taxon>Arthropoda</taxon>
        <taxon>Hexapoda</taxon>
        <taxon>Insecta</taxon>
        <taxon>Pterygota</taxon>
        <taxon>Neoptera</taxon>
        <taxon>Endopterygota</taxon>
        <taxon>Coleoptera</taxon>
        <taxon>Polyphaga</taxon>
        <taxon>Cucujiformia</taxon>
        <taxon>Tenebrionidae</taxon>
        <taxon>Zophobas</taxon>
    </lineage>
</organism>
<dbReference type="SUPFAM" id="SSF50494">
    <property type="entry name" value="Trypsin-like serine proteases"/>
    <property type="match status" value="1"/>
</dbReference>
<dbReference type="Proteomes" id="UP001168821">
    <property type="component" value="Unassembled WGS sequence"/>
</dbReference>
<dbReference type="FunFam" id="2.40.10.10:FF:000005">
    <property type="entry name" value="Serine protease 37"/>
    <property type="match status" value="1"/>
</dbReference>
<dbReference type="InterPro" id="IPR043504">
    <property type="entry name" value="Peptidase_S1_PA_chymotrypsin"/>
</dbReference>
<protein>
    <recommendedName>
        <fullName evidence="3">Peptidase S1 domain-containing protein</fullName>
    </recommendedName>
</protein>
<dbReference type="InterPro" id="IPR009003">
    <property type="entry name" value="Peptidase_S1_PA"/>
</dbReference>
<keyword evidence="5" id="KW-1185">Reference proteome</keyword>
<evidence type="ECO:0000313" key="4">
    <source>
        <dbReference type="EMBL" id="KAJ3656401.1"/>
    </source>
</evidence>
<evidence type="ECO:0000313" key="5">
    <source>
        <dbReference type="Proteomes" id="UP001168821"/>
    </source>
</evidence>
<dbReference type="GO" id="GO:0006508">
    <property type="term" value="P:proteolysis"/>
    <property type="evidence" value="ECO:0007669"/>
    <property type="project" value="InterPro"/>
</dbReference>
<dbReference type="Gene3D" id="2.40.10.10">
    <property type="entry name" value="Trypsin-like serine proteases"/>
    <property type="match status" value="2"/>
</dbReference>
<dbReference type="CDD" id="cd00190">
    <property type="entry name" value="Tryp_SPc"/>
    <property type="match status" value="1"/>
</dbReference>
<sequence length="259" mass="27963">MVFLCSAFFFVTYLLTQADARTGSRIIGGNNAYAGQFPHAAAITVQTSNSRIFCGGTLINNEWVLTAGQCVDGATLFTIQLGSNNLNTDDPNRVTVASSEYFLHPDYNPSTLENDIGLIKLRLPVEYTSYLNKVHFLGDHYVVPSTTAVAVGWGQTSDDDPEFSNDLKWVTVAALSNEECRLTYGNQITDSTLCVEGNYNEGSCYGDTGSGLFQSVGPGYMMHSGVASFISGNGCESTDPSGYVRTAAYRAWIKNITGV</sequence>
<dbReference type="PRINTS" id="PR00722">
    <property type="entry name" value="CHYMOTRYPSIN"/>
</dbReference>
<dbReference type="PANTHER" id="PTHR24260">
    <property type="match status" value="1"/>
</dbReference>
<feature type="signal peptide" evidence="2">
    <location>
        <begin position="1"/>
        <end position="20"/>
    </location>
</feature>
<dbReference type="SMART" id="SM00020">
    <property type="entry name" value="Tryp_SPc"/>
    <property type="match status" value="1"/>
</dbReference>
<dbReference type="AlphaFoldDB" id="A0AA38IJG6"/>
<evidence type="ECO:0000259" key="3">
    <source>
        <dbReference type="PROSITE" id="PS50240"/>
    </source>
</evidence>
<feature type="domain" description="Peptidase S1" evidence="3">
    <location>
        <begin position="26"/>
        <end position="258"/>
    </location>
</feature>
<dbReference type="PANTHER" id="PTHR24260:SF136">
    <property type="entry name" value="GH08193P-RELATED"/>
    <property type="match status" value="1"/>
</dbReference>
<dbReference type="InterPro" id="IPR051333">
    <property type="entry name" value="CLIP_Serine_Protease"/>
</dbReference>
<dbReference type="InterPro" id="IPR001254">
    <property type="entry name" value="Trypsin_dom"/>
</dbReference>
<dbReference type="Pfam" id="PF00089">
    <property type="entry name" value="Trypsin"/>
    <property type="match status" value="1"/>
</dbReference>
<dbReference type="EMBL" id="JALNTZ010000004">
    <property type="protein sequence ID" value="KAJ3656401.1"/>
    <property type="molecule type" value="Genomic_DNA"/>
</dbReference>
<dbReference type="InterPro" id="IPR001314">
    <property type="entry name" value="Peptidase_S1A"/>
</dbReference>
<gene>
    <name evidence="4" type="ORF">Zmor_015481</name>
</gene>
<dbReference type="PROSITE" id="PS50240">
    <property type="entry name" value="TRYPSIN_DOM"/>
    <property type="match status" value="1"/>
</dbReference>
<evidence type="ECO:0000256" key="1">
    <source>
        <dbReference type="ARBA" id="ARBA00023157"/>
    </source>
</evidence>
<name>A0AA38IJG6_9CUCU</name>
<feature type="chain" id="PRO_5041222629" description="Peptidase S1 domain-containing protein" evidence="2">
    <location>
        <begin position="21"/>
        <end position="259"/>
    </location>
</feature>
<dbReference type="GO" id="GO:0004252">
    <property type="term" value="F:serine-type endopeptidase activity"/>
    <property type="evidence" value="ECO:0007669"/>
    <property type="project" value="InterPro"/>
</dbReference>
<accession>A0AA38IJG6</accession>